<dbReference type="OrthoDB" id="6470724at2759"/>
<name>A0A4Y2LC17_ARAVE</name>
<evidence type="ECO:0000313" key="2">
    <source>
        <dbReference type="Proteomes" id="UP000499080"/>
    </source>
</evidence>
<dbReference type="EMBL" id="BGPR01005540">
    <property type="protein sequence ID" value="GBN11126.1"/>
    <property type="molecule type" value="Genomic_DNA"/>
</dbReference>
<sequence>MSRPNKGGIDGQPKDFEELNVGIRVAVPWIPIAAPQFQLHKILWGAVSSTAGLHVEGRHHLQSVCLQDVVLVDQTDEKSDWSVLQQPPYTPDFSTVWSTKTTSLRQTFCR</sequence>
<organism evidence="1 2">
    <name type="scientific">Araneus ventricosus</name>
    <name type="common">Orbweaver spider</name>
    <name type="synonym">Epeira ventricosa</name>
    <dbReference type="NCBI Taxonomy" id="182803"/>
    <lineage>
        <taxon>Eukaryota</taxon>
        <taxon>Metazoa</taxon>
        <taxon>Ecdysozoa</taxon>
        <taxon>Arthropoda</taxon>
        <taxon>Chelicerata</taxon>
        <taxon>Arachnida</taxon>
        <taxon>Araneae</taxon>
        <taxon>Araneomorphae</taxon>
        <taxon>Entelegynae</taxon>
        <taxon>Araneoidea</taxon>
        <taxon>Araneidae</taxon>
        <taxon>Araneus</taxon>
    </lineage>
</organism>
<gene>
    <name evidence="1" type="ORF">AVEN_169878_1</name>
</gene>
<proteinExistence type="predicted"/>
<keyword evidence="2" id="KW-1185">Reference proteome</keyword>
<dbReference type="Proteomes" id="UP000499080">
    <property type="component" value="Unassembled WGS sequence"/>
</dbReference>
<evidence type="ECO:0000313" key="1">
    <source>
        <dbReference type="EMBL" id="GBN11126.1"/>
    </source>
</evidence>
<protein>
    <submittedName>
        <fullName evidence="1">Uncharacterized protein</fullName>
    </submittedName>
</protein>
<comment type="caution">
    <text evidence="1">The sequence shown here is derived from an EMBL/GenBank/DDBJ whole genome shotgun (WGS) entry which is preliminary data.</text>
</comment>
<reference evidence="1 2" key="1">
    <citation type="journal article" date="2019" name="Sci. Rep.">
        <title>Orb-weaving spider Araneus ventricosus genome elucidates the spidroin gene catalogue.</title>
        <authorList>
            <person name="Kono N."/>
            <person name="Nakamura H."/>
            <person name="Ohtoshi R."/>
            <person name="Moran D.A.P."/>
            <person name="Shinohara A."/>
            <person name="Yoshida Y."/>
            <person name="Fujiwara M."/>
            <person name="Mori M."/>
            <person name="Tomita M."/>
            <person name="Arakawa K."/>
        </authorList>
    </citation>
    <scope>NUCLEOTIDE SEQUENCE [LARGE SCALE GENOMIC DNA]</scope>
</reference>
<dbReference type="AlphaFoldDB" id="A0A4Y2LC17"/>
<accession>A0A4Y2LC17</accession>